<evidence type="ECO:0000256" key="6">
    <source>
        <dbReference type="ARBA" id="ARBA00023012"/>
    </source>
</evidence>
<dbReference type="InterPro" id="IPR036890">
    <property type="entry name" value="HATPase_C_sf"/>
</dbReference>
<evidence type="ECO:0000256" key="4">
    <source>
        <dbReference type="ARBA" id="ARBA00022679"/>
    </source>
</evidence>
<evidence type="ECO:0000313" key="10">
    <source>
        <dbReference type="Proteomes" id="UP000317238"/>
    </source>
</evidence>
<evidence type="ECO:0000256" key="7">
    <source>
        <dbReference type="SAM" id="Phobius"/>
    </source>
</evidence>
<evidence type="ECO:0000313" key="9">
    <source>
        <dbReference type="EMBL" id="TWT72581.1"/>
    </source>
</evidence>
<dbReference type="InterPro" id="IPR005467">
    <property type="entry name" value="His_kinase_dom"/>
</dbReference>
<dbReference type="Pfam" id="PF02518">
    <property type="entry name" value="HATPase_c"/>
    <property type="match status" value="1"/>
</dbReference>
<keyword evidence="5 9" id="KW-0418">Kinase</keyword>
<dbReference type="Pfam" id="PF00512">
    <property type="entry name" value="HisKA"/>
    <property type="match status" value="1"/>
</dbReference>
<keyword evidence="6" id="KW-0902">Two-component regulatory system</keyword>
<keyword evidence="4 9" id="KW-0808">Transferase</keyword>
<feature type="transmembrane region" description="Helical" evidence="7">
    <location>
        <begin position="274"/>
        <end position="295"/>
    </location>
</feature>
<sequence length="548" mass="61665">MPLRYAIALLLLTVVPLVVIGWLGSRVVARQNEQQRAQLQRLMRSRLDELDQRFIALSRLYQTQLTANLSQADRNVDSLRDLRRQSPLVHATMLVDRDGRLIYPERPATDASHDILWHAVLSELARRRPIGAADDSKPADDRLLTSILSRKLATGRRSTAKQPPRQSRWQTCYHDNGLQLALWLPRDDQSATGVVLERGRWMADLIQSVPDSGEKGESFALHNSDNETIYRWGDPVPDDDAIRESIRMSAPWSSWSLSYALPESSQLQWPTAPWLPLAALLVSIVTCLSLLGIYLMTAMQRQMALAQQQVSFASHVSHELRTPLTNIRLYTDLARRDLAKSKESPTESAASKRLDVIEEESRRLSRIVSGVLEMVSGKNKLRLIQRVPDDVIRTTIESFLPSLQHRQIRTDLRLDASRAVQLDEDLLDIILVNLISNVEKYAGQGGRLEIRSAQTPSDTIIDIIDDGPGIPRSSIRKVFAPFQRLDDSLESPAGTGLGLAIARNAARRHDGDLVYVTKRQGAHFRLTLRHGNQVKSNADVPTFKRSQS</sequence>
<dbReference type="SUPFAM" id="SSF47384">
    <property type="entry name" value="Homodimeric domain of signal transducing histidine kinase"/>
    <property type="match status" value="1"/>
</dbReference>
<dbReference type="InterPro" id="IPR036097">
    <property type="entry name" value="HisK_dim/P_sf"/>
</dbReference>
<reference evidence="9 10" key="1">
    <citation type="submission" date="2019-02" db="EMBL/GenBank/DDBJ databases">
        <title>Deep-cultivation of Planctomycetes and their phenomic and genomic characterization uncovers novel biology.</title>
        <authorList>
            <person name="Wiegand S."/>
            <person name="Jogler M."/>
            <person name="Boedeker C."/>
            <person name="Pinto D."/>
            <person name="Vollmers J."/>
            <person name="Rivas-Marin E."/>
            <person name="Kohn T."/>
            <person name="Peeters S.H."/>
            <person name="Heuer A."/>
            <person name="Rast P."/>
            <person name="Oberbeckmann S."/>
            <person name="Bunk B."/>
            <person name="Jeske O."/>
            <person name="Meyerdierks A."/>
            <person name="Storesund J.E."/>
            <person name="Kallscheuer N."/>
            <person name="Luecker S."/>
            <person name="Lage O.M."/>
            <person name="Pohl T."/>
            <person name="Merkel B.J."/>
            <person name="Hornburger P."/>
            <person name="Mueller R.-W."/>
            <person name="Bruemmer F."/>
            <person name="Labrenz M."/>
            <person name="Spormann A.M."/>
            <person name="Op Den Camp H."/>
            <person name="Overmann J."/>
            <person name="Amann R."/>
            <person name="Jetten M.S.M."/>
            <person name="Mascher T."/>
            <person name="Medema M.H."/>
            <person name="Devos D.P."/>
            <person name="Kaster A.-K."/>
            <person name="Ovreas L."/>
            <person name="Rohde M."/>
            <person name="Galperin M.Y."/>
            <person name="Jogler C."/>
        </authorList>
    </citation>
    <scope>NUCLEOTIDE SEQUENCE [LARGE SCALE GENOMIC DNA]</scope>
    <source>
        <strain evidence="9 10">Pan14r</strain>
    </source>
</reference>
<dbReference type="Gene3D" id="3.30.565.10">
    <property type="entry name" value="Histidine kinase-like ATPase, C-terminal domain"/>
    <property type="match status" value="1"/>
</dbReference>
<dbReference type="SUPFAM" id="SSF55874">
    <property type="entry name" value="ATPase domain of HSP90 chaperone/DNA topoisomerase II/histidine kinase"/>
    <property type="match status" value="1"/>
</dbReference>
<dbReference type="SMART" id="SM00388">
    <property type="entry name" value="HisKA"/>
    <property type="match status" value="1"/>
</dbReference>
<keyword evidence="10" id="KW-1185">Reference proteome</keyword>
<dbReference type="PROSITE" id="PS50109">
    <property type="entry name" value="HIS_KIN"/>
    <property type="match status" value="1"/>
</dbReference>
<dbReference type="CDD" id="cd00082">
    <property type="entry name" value="HisKA"/>
    <property type="match status" value="1"/>
</dbReference>
<dbReference type="PRINTS" id="PR00344">
    <property type="entry name" value="BCTRLSENSOR"/>
</dbReference>
<feature type="domain" description="Histidine kinase" evidence="8">
    <location>
        <begin position="315"/>
        <end position="532"/>
    </location>
</feature>
<keyword evidence="7" id="KW-0472">Membrane</keyword>
<dbReference type="GO" id="GO:0000155">
    <property type="term" value="F:phosphorelay sensor kinase activity"/>
    <property type="evidence" value="ECO:0007669"/>
    <property type="project" value="InterPro"/>
</dbReference>
<dbReference type="InterPro" id="IPR003594">
    <property type="entry name" value="HATPase_dom"/>
</dbReference>
<dbReference type="InterPro" id="IPR003661">
    <property type="entry name" value="HisK_dim/P_dom"/>
</dbReference>
<dbReference type="PANTHER" id="PTHR43711:SF1">
    <property type="entry name" value="HISTIDINE KINASE 1"/>
    <property type="match status" value="1"/>
</dbReference>
<protein>
    <recommendedName>
        <fullName evidence="2">histidine kinase</fullName>
        <ecNumber evidence="2">2.7.13.3</ecNumber>
    </recommendedName>
</protein>
<dbReference type="AlphaFoldDB" id="A0A5C5YDR1"/>
<evidence type="ECO:0000256" key="3">
    <source>
        <dbReference type="ARBA" id="ARBA00022553"/>
    </source>
</evidence>
<keyword evidence="3" id="KW-0597">Phosphoprotein</keyword>
<dbReference type="EMBL" id="SJPL01000001">
    <property type="protein sequence ID" value="TWT72581.1"/>
    <property type="molecule type" value="Genomic_DNA"/>
</dbReference>
<dbReference type="CDD" id="cd00075">
    <property type="entry name" value="HATPase"/>
    <property type="match status" value="1"/>
</dbReference>
<dbReference type="Gene3D" id="1.10.287.130">
    <property type="match status" value="1"/>
</dbReference>
<comment type="catalytic activity">
    <reaction evidence="1">
        <text>ATP + protein L-histidine = ADP + protein N-phospho-L-histidine.</text>
        <dbReference type="EC" id="2.7.13.3"/>
    </reaction>
</comment>
<accession>A0A5C5YDR1</accession>
<proteinExistence type="predicted"/>
<name>A0A5C5YDR1_9PLAN</name>
<evidence type="ECO:0000256" key="5">
    <source>
        <dbReference type="ARBA" id="ARBA00022777"/>
    </source>
</evidence>
<evidence type="ECO:0000259" key="8">
    <source>
        <dbReference type="PROSITE" id="PS50109"/>
    </source>
</evidence>
<dbReference type="SMART" id="SM00387">
    <property type="entry name" value="HATPase_c"/>
    <property type="match status" value="1"/>
</dbReference>
<dbReference type="Proteomes" id="UP000317238">
    <property type="component" value="Unassembled WGS sequence"/>
</dbReference>
<keyword evidence="7" id="KW-0812">Transmembrane</keyword>
<keyword evidence="7" id="KW-1133">Transmembrane helix</keyword>
<evidence type="ECO:0000256" key="1">
    <source>
        <dbReference type="ARBA" id="ARBA00000085"/>
    </source>
</evidence>
<comment type="caution">
    <text evidence="9">The sequence shown here is derived from an EMBL/GenBank/DDBJ whole genome shotgun (WGS) entry which is preliminary data.</text>
</comment>
<organism evidence="9 10">
    <name type="scientific">Crateriforma conspicua</name>
    <dbReference type="NCBI Taxonomy" id="2527996"/>
    <lineage>
        <taxon>Bacteria</taxon>
        <taxon>Pseudomonadati</taxon>
        <taxon>Planctomycetota</taxon>
        <taxon>Planctomycetia</taxon>
        <taxon>Planctomycetales</taxon>
        <taxon>Planctomycetaceae</taxon>
        <taxon>Crateriforma</taxon>
    </lineage>
</organism>
<dbReference type="OrthoDB" id="9813151at2"/>
<dbReference type="InterPro" id="IPR050736">
    <property type="entry name" value="Sensor_HK_Regulatory"/>
</dbReference>
<dbReference type="EC" id="2.7.13.3" evidence="2"/>
<evidence type="ECO:0000256" key="2">
    <source>
        <dbReference type="ARBA" id="ARBA00012438"/>
    </source>
</evidence>
<gene>
    <name evidence="9" type="primary">yycG</name>
    <name evidence="9" type="ORF">Pan14r_49010</name>
</gene>
<dbReference type="PANTHER" id="PTHR43711">
    <property type="entry name" value="TWO-COMPONENT HISTIDINE KINASE"/>
    <property type="match status" value="1"/>
</dbReference>
<dbReference type="RefSeq" id="WP_145292952.1">
    <property type="nucleotide sequence ID" value="NZ_CP036319.1"/>
</dbReference>
<dbReference type="InterPro" id="IPR004358">
    <property type="entry name" value="Sig_transdc_His_kin-like_C"/>
</dbReference>